<accession>A0A5C6VI95</accession>
<proteinExistence type="predicted"/>
<reference evidence="1 2" key="1">
    <citation type="submission" date="2019-08" db="EMBL/GenBank/DDBJ databases">
        <title>Genome of Luteibaculum oceani JCM 18817.</title>
        <authorList>
            <person name="Bowman J.P."/>
        </authorList>
    </citation>
    <scope>NUCLEOTIDE SEQUENCE [LARGE SCALE GENOMIC DNA]</scope>
    <source>
        <strain evidence="1 2">JCM 18817</strain>
    </source>
</reference>
<sequence length="134" mass="14975">MVSRYLLAIFGTALVLACSKDAEKPEPGLFQWAIAVPLDSTKINAGDTLFIQAQLSVENGPVDYSISVREAQYDTLVANILDEFSFEKTVEVETFWISQAKGHADYHLVFNADKQKGQIIEKRIPFHVHPLDGH</sequence>
<evidence type="ECO:0000313" key="1">
    <source>
        <dbReference type="EMBL" id="TXC85212.1"/>
    </source>
</evidence>
<dbReference type="Proteomes" id="UP000321168">
    <property type="component" value="Unassembled WGS sequence"/>
</dbReference>
<dbReference type="EMBL" id="VORB01000001">
    <property type="protein sequence ID" value="TXC85212.1"/>
    <property type="molecule type" value="Genomic_DNA"/>
</dbReference>
<dbReference type="AlphaFoldDB" id="A0A5C6VI95"/>
<protein>
    <recommendedName>
        <fullName evidence="3">DUF4625 domain-containing protein</fullName>
    </recommendedName>
</protein>
<dbReference type="PROSITE" id="PS51257">
    <property type="entry name" value="PROKAR_LIPOPROTEIN"/>
    <property type="match status" value="1"/>
</dbReference>
<evidence type="ECO:0000313" key="2">
    <source>
        <dbReference type="Proteomes" id="UP000321168"/>
    </source>
</evidence>
<comment type="caution">
    <text evidence="1">The sequence shown here is derived from an EMBL/GenBank/DDBJ whole genome shotgun (WGS) entry which is preliminary data.</text>
</comment>
<evidence type="ECO:0008006" key="3">
    <source>
        <dbReference type="Google" id="ProtNLM"/>
    </source>
</evidence>
<keyword evidence="2" id="KW-1185">Reference proteome</keyword>
<organism evidence="1 2">
    <name type="scientific">Luteibaculum oceani</name>
    <dbReference type="NCBI Taxonomy" id="1294296"/>
    <lineage>
        <taxon>Bacteria</taxon>
        <taxon>Pseudomonadati</taxon>
        <taxon>Bacteroidota</taxon>
        <taxon>Flavobacteriia</taxon>
        <taxon>Flavobacteriales</taxon>
        <taxon>Luteibaculaceae</taxon>
        <taxon>Luteibaculum</taxon>
    </lineage>
</organism>
<name>A0A5C6VI95_9FLAO</name>
<gene>
    <name evidence="1" type="ORF">FRX97_00900</name>
</gene>
<dbReference type="RefSeq" id="WP_147012427.1">
    <property type="nucleotide sequence ID" value="NZ_VORB01000001.1"/>
</dbReference>